<feature type="compositionally biased region" description="Basic and acidic residues" evidence="1">
    <location>
        <begin position="21"/>
        <end position="34"/>
    </location>
</feature>
<reference evidence="2" key="1">
    <citation type="submission" date="2020-07" db="EMBL/GenBank/DDBJ databases">
        <title>Multicomponent nature underlies the extraordinary mechanical properties of spider dragline silk.</title>
        <authorList>
            <person name="Kono N."/>
            <person name="Nakamura H."/>
            <person name="Mori M."/>
            <person name="Yoshida Y."/>
            <person name="Ohtoshi R."/>
            <person name="Malay A.D."/>
            <person name="Moran D.A.P."/>
            <person name="Tomita M."/>
            <person name="Numata K."/>
            <person name="Arakawa K."/>
        </authorList>
    </citation>
    <scope>NUCLEOTIDE SEQUENCE</scope>
</reference>
<comment type="caution">
    <text evidence="2">The sequence shown here is derived from an EMBL/GenBank/DDBJ whole genome shotgun (WGS) entry which is preliminary data.</text>
</comment>
<feature type="compositionally biased region" description="Basic and acidic residues" evidence="1">
    <location>
        <begin position="61"/>
        <end position="74"/>
    </location>
</feature>
<evidence type="ECO:0000313" key="3">
    <source>
        <dbReference type="Proteomes" id="UP000887116"/>
    </source>
</evidence>
<gene>
    <name evidence="2" type="ORF">TNCT_223331</name>
</gene>
<name>A0A8X6F4G9_TRICU</name>
<dbReference type="Proteomes" id="UP000887116">
    <property type="component" value="Unassembled WGS sequence"/>
</dbReference>
<evidence type="ECO:0000313" key="2">
    <source>
        <dbReference type="EMBL" id="GFQ70763.1"/>
    </source>
</evidence>
<dbReference type="EMBL" id="BMAO01020918">
    <property type="protein sequence ID" value="GFQ70763.1"/>
    <property type="molecule type" value="Genomic_DNA"/>
</dbReference>
<protein>
    <submittedName>
        <fullName evidence="2">Uncharacterized protein</fullName>
    </submittedName>
</protein>
<proteinExistence type="predicted"/>
<feature type="region of interest" description="Disordered" evidence="1">
    <location>
        <begin position="1"/>
        <end position="81"/>
    </location>
</feature>
<organism evidence="2 3">
    <name type="scientific">Trichonephila clavata</name>
    <name type="common">Joro spider</name>
    <name type="synonym">Nephila clavata</name>
    <dbReference type="NCBI Taxonomy" id="2740835"/>
    <lineage>
        <taxon>Eukaryota</taxon>
        <taxon>Metazoa</taxon>
        <taxon>Ecdysozoa</taxon>
        <taxon>Arthropoda</taxon>
        <taxon>Chelicerata</taxon>
        <taxon>Arachnida</taxon>
        <taxon>Araneae</taxon>
        <taxon>Araneomorphae</taxon>
        <taxon>Entelegynae</taxon>
        <taxon>Araneoidea</taxon>
        <taxon>Nephilidae</taxon>
        <taxon>Trichonephila</taxon>
    </lineage>
</organism>
<keyword evidence="3" id="KW-1185">Reference proteome</keyword>
<evidence type="ECO:0000256" key="1">
    <source>
        <dbReference type="SAM" id="MobiDB-lite"/>
    </source>
</evidence>
<dbReference type="AlphaFoldDB" id="A0A8X6F4G9"/>
<feature type="compositionally biased region" description="Low complexity" evidence="1">
    <location>
        <begin position="1"/>
        <end position="13"/>
    </location>
</feature>
<sequence length="81" mass="9491">MLPISPEISLPLPTRGLVIRQTDDRHTKERRQTEANHPAKCSRKLNAQPSKLLQFLSFQTSRERKDRGRDERQQMQKKKGP</sequence>
<accession>A0A8X6F4G9</accession>
<feature type="compositionally biased region" description="Polar residues" evidence="1">
    <location>
        <begin position="45"/>
        <end position="60"/>
    </location>
</feature>